<dbReference type="GO" id="GO:0005743">
    <property type="term" value="C:mitochondrial inner membrane"/>
    <property type="evidence" value="ECO:0007669"/>
    <property type="project" value="UniProtKB-SubCell"/>
</dbReference>
<dbReference type="InterPro" id="IPR008839">
    <property type="entry name" value="MDM33_fungi"/>
</dbReference>
<evidence type="ECO:0000256" key="3">
    <source>
        <dbReference type="ARBA" id="ARBA00022792"/>
    </source>
</evidence>
<dbReference type="EMBL" id="KV453842">
    <property type="protein sequence ID" value="ODV91424.1"/>
    <property type="molecule type" value="Genomic_DNA"/>
</dbReference>
<gene>
    <name evidence="12" type="ORF">CANCADRAFT_14223</name>
</gene>
<dbReference type="Pfam" id="PF05546">
    <property type="entry name" value="She9_MDM33"/>
    <property type="match status" value="1"/>
</dbReference>
<evidence type="ECO:0000313" key="12">
    <source>
        <dbReference type="EMBL" id="ODV91424.1"/>
    </source>
</evidence>
<comment type="similarity">
    <text evidence="1 10">Belongs to the SHE9 family.</text>
</comment>
<keyword evidence="13" id="KW-1185">Reference proteome</keyword>
<evidence type="ECO:0000313" key="13">
    <source>
        <dbReference type="Proteomes" id="UP000095023"/>
    </source>
</evidence>
<feature type="coiled-coil region" evidence="11">
    <location>
        <begin position="24"/>
        <end position="125"/>
    </location>
</feature>
<comment type="subunit">
    <text evidence="10">Homooligomer.</text>
</comment>
<evidence type="ECO:0000256" key="1">
    <source>
        <dbReference type="ARBA" id="ARBA00007472"/>
    </source>
</evidence>
<evidence type="ECO:0000256" key="5">
    <source>
        <dbReference type="ARBA" id="ARBA00022989"/>
    </source>
</evidence>
<comment type="function">
    <text evidence="9">Required for the maintenance of the structure of the mitochondrial inner membrane. Involved in mitochondrial morphology. Causes growth arrest when highly overexpressed.</text>
</comment>
<dbReference type="Proteomes" id="UP000095023">
    <property type="component" value="Unassembled WGS sequence"/>
</dbReference>
<accession>A0A1E4TI36</accession>
<keyword evidence="7 10" id="KW-0496">Mitochondrion</keyword>
<organism evidence="12 13">
    <name type="scientific">Tortispora caseinolytica NRRL Y-17796</name>
    <dbReference type="NCBI Taxonomy" id="767744"/>
    <lineage>
        <taxon>Eukaryota</taxon>
        <taxon>Fungi</taxon>
        <taxon>Dikarya</taxon>
        <taxon>Ascomycota</taxon>
        <taxon>Saccharomycotina</taxon>
        <taxon>Trigonopsidomycetes</taxon>
        <taxon>Trigonopsidales</taxon>
        <taxon>Trigonopsidaceae</taxon>
        <taxon>Tortispora</taxon>
    </lineage>
</organism>
<sequence>MDQIQLGVFVAGQRFNDLTGYSDIEKLKMRIESSEKKVRDMRNELTEAKEAHAKAIGARSAAQRQINELLERKHQWSSDDLEKFTQLYRSEHELEEQETEAENRLMKAEREADAAQDSLTQAILSRYHEEQIWSDKIRRASTWGTWILMAFNVGLFVVVQLGLEPWKRQRLVYSFDEKVREAL</sequence>
<evidence type="ECO:0000256" key="11">
    <source>
        <dbReference type="SAM" id="Coils"/>
    </source>
</evidence>
<keyword evidence="8 10" id="KW-0472">Membrane</keyword>
<dbReference type="PANTHER" id="PTHR31961:SF3">
    <property type="entry name" value="SENSITIVE TO HIGH EXPRESSION PROTEIN 9, MITOCHONDRIAL"/>
    <property type="match status" value="1"/>
</dbReference>
<evidence type="ECO:0000256" key="4">
    <source>
        <dbReference type="ARBA" id="ARBA00022946"/>
    </source>
</evidence>
<proteinExistence type="inferred from homology"/>
<dbReference type="GO" id="GO:0007007">
    <property type="term" value="P:inner mitochondrial membrane organization"/>
    <property type="evidence" value="ECO:0007669"/>
    <property type="project" value="TreeGrafter"/>
</dbReference>
<keyword evidence="5 10" id="KW-1133">Transmembrane helix</keyword>
<keyword evidence="6 11" id="KW-0175">Coiled coil</keyword>
<evidence type="ECO:0000256" key="2">
    <source>
        <dbReference type="ARBA" id="ARBA00022692"/>
    </source>
</evidence>
<protein>
    <recommendedName>
        <fullName evidence="10">Sensitive to high expression protein 9, mitochondrial</fullName>
    </recommendedName>
</protein>
<feature type="non-terminal residue" evidence="12">
    <location>
        <position position="183"/>
    </location>
</feature>
<dbReference type="AlphaFoldDB" id="A0A1E4TI36"/>
<evidence type="ECO:0000256" key="9">
    <source>
        <dbReference type="ARBA" id="ARBA00024807"/>
    </source>
</evidence>
<comment type="caution">
    <text evidence="10">Lacks conserved residue(s) required for the propagation of feature annotation.</text>
</comment>
<keyword evidence="4 10" id="KW-0809">Transit peptide</keyword>
<feature type="transmembrane region" description="Helical" evidence="10">
    <location>
        <begin position="143"/>
        <end position="163"/>
    </location>
</feature>
<name>A0A1E4TI36_9ASCO</name>
<evidence type="ECO:0000256" key="6">
    <source>
        <dbReference type="ARBA" id="ARBA00023054"/>
    </source>
</evidence>
<evidence type="ECO:0000256" key="10">
    <source>
        <dbReference type="RuleBase" id="RU364128"/>
    </source>
</evidence>
<keyword evidence="2 10" id="KW-0812">Transmembrane</keyword>
<evidence type="ECO:0000256" key="8">
    <source>
        <dbReference type="ARBA" id="ARBA00023136"/>
    </source>
</evidence>
<evidence type="ECO:0000256" key="7">
    <source>
        <dbReference type="ARBA" id="ARBA00023128"/>
    </source>
</evidence>
<reference evidence="13" key="1">
    <citation type="submission" date="2016-02" db="EMBL/GenBank/DDBJ databases">
        <title>Comparative genomics of biotechnologically important yeasts.</title>
        <authorList>
            <consortium name="DOE Joint Genome Institute"/>
            <person name="Riley R."/>
            <person name="Haridas S."/>
            <person name="Wolfe K.H."/>
            <person name="Lopes M.R."/>
            <person name="Hittinger C.T."/>
            <person name="Goker M."/>
            <person name="Salamov A."/>
            <person name="Wisecaver J."/>
            <person name="Long T.M."/>
            <person name="Aerts A.L."/>
            <person name="Barry K."/>
            <person name="Choi C."/>
            <person name="Clum A."/>
            <person name="Coughlan A.Y."/>
            <person name="Deshpande S."/>
            <person name="Douglass A.P."/>
            <person name="Hanson S.J."/>
            <person name="Klenk H.-P."/>
            <person name="Labutti K."/>
            <person name="Lapidus A."/>
            <person name="Lindquist E."/>
            <person name="Lipzen A."/>
            <person name="Meier-Kolthoff J.P."/>
            <person name="Ohm R.A."/>
            <person name="Otillar R.P."/>
            <person name="Pangilinan J."/>
            <person name="Peng Y."/>
            <person name="Rokas A."/>
            <person name="Rosa C.A."/>
            <person name="Scheuner C."/>
            <person name="Sibirny A.A."/>
            <person name="Slot J.C."/>
            <person name="Stielow J.B."/>
            <person name="Sun H."/>
            <person name="Kurtzman C.P."/>
            <person name="Blackwell M."/>
            <person name="Jeffries T.W."/>
            <person name="Grigoriev I.V."/>
        </authorList>
    </citation>
    <scope>NUCLEOTIDE SEQUENCE [LARGE SCALE GENOMIC DNA]</scope>
    <source>
        <strain evidence="13">NRRL Y-17796</strain>
    </source>
</reference>
<comment type="subcellular location">
    <subcellularLocation>
        <location evidence="10">Mitochondrion inner membrane</location>
        <topology evidence="10">Multi-pass membrane protein</topology>
    </subcellularLocation>
</comment>
<dbReference type="OrthoDB" id="5595506at2759"/>
<keyword evidence="3 10" id="KW-0999">Mitochondrion inner membrane</keyword>
<dbReference type="PANTHER" id="PTHR31961">
    <property type="entry name" value="SENSITIVE TO HIGH EXPRESSION PROTEIN 9, MITOCHONDRIAL"/>
    <property type="match status" value="1"/>
</dbReference>